<accession>A0A0D3BGF8</accession>
<dbReference type="eggNOG" id="KOG1075">
    <property type="taxonomic scope" value="Eukaryota"/>
</dbReference>
<reference evidence="2" key="2">
    <citation type="submission" date="2015-03" db="UniProtKB">
        <authorList>
            <consortium name="EnsemblPlants"/>
        </authorList>
    </citation>
    <scope>IDENTIFICATION</scope>
</reference>
<dbReference type="Pfam" id="PF03372">
    <property type="entry name" value="Exo_endo_phos"/>
    <property type="match status" value="1"/>
</dbReference>
<sequence length="174" mass="20250">MIDIEAVVKGKQVFLTFVYGDLVPKLREQVWERLTRFGLARSEPWFIIGDLNEITGNHEKDGGSLRCATSFIPFNNMIRNSGLLEFPARGNTMSWQGRRGKGKGAVTVRCCLDRALANEEWHTLFPCSYTEYLKMVGSDHRLVAFSEDKFTRKRRGQFRFDKRWLAKRVLWSRL</sequence>
<reference evidence="2 3" key="1">
    <citation type="journal article" date="2014" name="Genome Biol.">
        <title>Transcriptome and methylome profiling reveals relics of genome dominance in the mesopolyploid Brassica oleracea.</title>
        <authorList>
            <person name="Parkin I.A."/>
            <person name="Koh C."/>
            <person name="Tang H."/>
            <person name="Robinson S.J."/>
            <person name="Kagale S."/>
            <person name="Clarke W.E."/>
            <person name="Town C.D."/>
            <person name="Nixon J."/>
            <person name="Krishnakumar V."/>
            <person name="Bidwell S.L."/>
            <person name="Denoeud F."/>
            <person name="Belcram H."/>
            <person name="Links M.G."/>
            <person name="Just J."/>
            <person name="Clarke C."/>
            <person name="Bender T."/>
            <person name="Huebert T."/>
            <person name="Mason A.S."/>
            <person name="Pires J.C."/>
            <person name="Barker G."/>
            <person name="Moore J."/>
            <person name="Walley P.G."/>
            <person name="Manoli S."/>
            <person name="Batley J."/>
            <person name="Edwards D."/>
            <person name="Nelson M.N."/>
            <person name="Wang X."/>
            <person name="Paterson A.H."/>
            <person name="King G."/>
            <person name="Bancroft I."/>
            <person name="Chalhoub B."/>
            <person name="Sharpe A.G."/>
        </authorList>
    </citation>
    <scope>NUCLEOTIDE SEQUENCE</scope>
    <source>
        <strain evidence="2 3">cv. TO1000</strain>
    </source>
</reference>
<evidence type="ECO:0000313" key="3">
    <source>
        <dbReference type="Proteomes" id="UP000032141"/>
    </source>
</evidence>
<proteinExistence type="predicted"/>
<dbReference type="InterPro" id="IPR005135">
    <property type="entry name" value="Endo/exonuclease/phosphatase"/>
</dbReference>
<organism evidence="2 3">
    <name type="scientific">Brassica oleracea var. oleracea</name>
    <dbReference type="NCBI Taxonomy" id="109376"/>
    <lineage>
        <taxon>Eukaryota</taxon>
        <taxon>Viridiplantae</taxon>
        <taxon>Streptophyta</taxon>
        <taxon>Embryophyta</taxon>
        <taxon>Tracheophyta</taxon>
        <taxon>Spermatophyta</taxon>
        <taxon>Magnoliopsida</taxon>
        <taxon>eudicotyledons</taxon>
        <taxon>Gunneridae</taxon>
        <taxon>Pentapetalae</taxon>
        <taxon>rosids</taxon>
        <taxon>malvids</taxon>
        <taxon>Brassicales</taxon>
        <taxon>Brassicaceae</taxon>
        <taxon>Brassiceae</taxon>
        <taxon>Brassica</taxon>
    </lineage>
</organism>
<dbReference type="SUPFAM" id="SSF56219">
    <property type="entry name" value="DNase I-like"/>
    <property type="match status" value="1"/>
</dbReference>
<protein>
    <recommendedName>
        <fullName evidence="1">Endonuclease/exonuclease/phosphatase domain-containing protein</fullName>
    </recommendedName>
</protein>
<evidence type="ECO:0000313" key="2">
    <source>
        <dbReference type="EnsemblPlants" id="Bo3g114890.1"/>
    </source>
</evidence>
<dbReference type="PANTHER" id="PTHR33710">
    <property type="entry name" value="BNAC02G09200D PROTEIN"/>
    <property type="match status" value="1"/>
</dbReference>
<dbReference type="HOGENOM" id="CLU_1542206_0_0_1"/>
<dbReference type="InterPro" id="IPR036691">
    <property type="entry name" value="Endo/exonu/phosph_ase_sf"/>
</dbReference>
<dbReference type="GO" id="GO:0003824">
    <property type="term" value="F:catalytic activity"/>
    <property type="evidence" value="ECO:0007669"/>
    <property type="project" value="InterPro"/>
</dbReference>
<dbReference type="Gramene" id="Bo3g114890.1">
    <property type="protein sequence ID" value="Bo3g114890.1"/>
    <property type="gene ID" value="Bo3g114890"/>
</dbReference>
<name>A0A0D3BGF8_BRAOL</name>
<dbReference type="Gene3D" id="3.60.10.10">
    <property type="entry name" value="Endonuclease/exonuclease/phosphatase"/>
    <property type="match status" value="1"/>
</dbReference>
<dbReference type="EnsemblPlants" id="Bo3g114890.1">
    <property type="protein sequence ID" value="Bo3g114890.1"/>
    <property type="gene ID" value="Bo3g114890"/>
</dbReference>
<keyword evidence="3" id="KW-1185">Reference proteome</keyword>
<feature type="domain" description="Endonuclease/exonuclease/phosphatase" evidence="1">
    <location>
        <begin position="19"/>
        <end position="140"/>
    </location>
</feature>
<dbReference type="OMA" id="CDCTERI"/>
<dbReference type="AlphaFoldDB" id="A0A0D3BGF8"/>
<dbReference type="Proteomes" id="UP000032141">
    <property type="component" value="Chromosome C3"/>
</dbReference>
<dbReference type="PANTHER" id="PTHR33710:SF62">
    <property type="entry name" value="DUF4283 DOMAIN PROTEIN"/>
    <property type="match status" value="1"/>
</dbReference>
<evidence type="ECO:0000259" key="1">
    <source>
        <dbReference type="Pfam" id="PF03372"/>
    </source>
</evidence>